<evidence type="ECO:0000313" key="2">
    <source>
        <dbReference type="EMBL" id="EGW07309.1"/>
    </source>
</evidence>
<evidence type="ECO:0000256" key="1">
    <source>
        <dbReference type="SAM" id="Phobius"/>
    </source>
</evidence>
<evidence type="ECO:0000313" key="3">
    <source>
        <dbReference type="Proteomes" id="UP000001075"/>
    </source>
</evidence>
<protein>
    <submittedName>
        <fullName evidence="2">Uncharacterized protein</fullName>
    </submittedName>
</protein>
<keyword evidence="1" id="KW-0472">Membrane</keyword>
<sequence>MVTSEKREEEESDFLLVPAYILSLPAVSFPAWITRLLFTNFPESSSTPTLTYLASLLANSILLINQ</sequence>
<organism evidence="2 3">
    <name type="scientific">Cricetulus griseus</name>
    <name type="common">Chinese hamster</name>
    <name type="synonym">Cricetulus barabensis griseus</name>
    <dbReference type="NCBI Taxonomy" id="10029"/>
    <lineage>
        <taxon>Eukaryota</taxon>
        <taxon>Metazoa</taxon>
        <taxon>Chordata</taxon>
        <taxon>Craniata</taxon>
        <taxon>Vertebrata</taxon>
        <taxon>Euteleostomi</taxon>
        <taxon>Mammalia</taxon>
        <taxon>Eutheria</taxon>
        <taxon>Euarchontoglires</taxon>
        <taxon>Glires</taxon>
        <taxon>Rodentia</taxon>
        <taxon>Myomorpha</taxon>
        <taxon>Muroidea</taxon>
        <taxon>Cricetidae</taxon>
        <taxon>Cricetinae</taxon>
        <taxon>Cricetulus</taxon>
    </lineage>
</organism>
<feature type="transmembrane region" description="Helical" evidence="1">
    <location>
        <begin position="12"/>
        <end position="33"/>
    </location>
</feature>
<proteinExistence type="predicted"/>
<keyword evidence="1" id="KW-0812">Transmembrane</keyword>
<reference evidence="3" key="1">
    <citation type="journal article" date="2011" name="Nat. Biotechnol.">
        <title>The genomic sequence of the Chinese hamster ovary (CHO)-K1 cell line.</title>
        <authorList>
            <person name="Xu X."/>
            <person name="Nagarajan H."/>
            <person name="Lewis N.E."/>
            <person name="Pan S."/>
            <person name="Cai Z."/>
            <person name="Liu X."/>
            <person name="Chen W."/>
            <person name="Xie M."/>
            <person name="Wang W."/>
            <person name="Hammond S."/>
            <person name="Andersen M.R."/>
            <person name="Neff N."/>
            <person name="Passarelli B."/>
            <person name="Koh W."/>
            <person name="Fan H.C."/>
            <person name="Wang J."/>
            <person name="Gui Y."/>
            <person name="Lee K.H."/>
            <person name="Betenbaugh M.J."/>
            <person name="Quake S.R."/>
            <person name="Famili I."/>
            <person name="Palsson B.O."/>
            <person name="Wang J."/>
        </authorList>
    </citation>
    <scope>NUCLEOTIDE SEQUENCE [LARGE SCALE GENOMIC DNA]</scope>
    <source>
        <strain evidence="3">CHO K1 cell line</strain>
    </source>
</reference>
<dbReference type="AlphaFoldDB" id="G3IHZ3"/>
<dbReference type="Proteomes" id="UP000001075">
    <property type="component" value="Unassembled WGS sequence"/>
</dbReference>
<gene>
    <name evidence="2" type="ORF">I79_023453</name>
</gene>
<dbReference type="InParanoid" id="G3IHZ3"/>
<accession>G3IHZ3</accession>
<name>G3IHZ3_CRIGR</name>
<dbReference type="EMBL" id="JH002897">
    <property type="protein sequence ID" value="EGW07309.1"/>
    <property type="molecule type" value="Genomic_DNA"/>
</dbReference>
<keyword evidence="1" id="KW-1133">Transmembrane helix</keyword>